<gene>
    <name evidence="1" type="primary">orf03994</name>
    <name evidence="1" type="ORF">Q903MT_gene3971</name>
</gene>
<accession>A0A6B9XQT9</accession>
<keyword evidence="1" id="KW-0496">Mitochondrion</keyword>
<name>A0A6B9XQT9_PICSI</name>
<sequence>MPPFLFSSLPNEMSEPGAGTIFERLLIPFKSDLLIWNEAGSDQDTEGPAPERDITFNPLLPASSRKTLYLFIGRQSGTRVKTKVEYLVPVDWT</sequence>
<dbReference type="EMBL" id="MK697699">
    <property type="protein sequence ID" value="QHR89949.1"/>
    <property type="molecule type" value="Genomic_DNA"/>
</dbReference>
<proteinExistence type="predicted"/>
<reference evidence="1" key="1">
    <citation type="submission" date="2019-03" db="EMBL/GenBank/DDBJ databases">
        <title>Largest Complete Mitochondrial Genome of a Gymnosperm, Sitka Spruce (Picea sitchensis), Indicates Complex Physical Structure.</title>
        <authorList>
            <person name="Jackman S.D."/>
            <person name="Coombe L."/>
            <person name="Warren R."/>
            <person name="Kirk H."/>
            <person name="Trinh E."/>
            <person name="McLeod T."/>
            <person name="Pleasance S."/>
            <person name="Pandoh P."/>
            <person name="Zhao Y."/>
            <person name="Coope R."/>
            <person name="Bousquet J."/>
            <person name="Bohlmann J.C."/>
            <person name="Jones S.J.M."/>
            <person name="Birol I."/>
        </authorList>
    </citation>
    <scope>NUCLEOTIDE SEQUENCE</scope>
    <source>
        <strain evidence="1">Q903</strain>
    </source>
</reference>
<organism evidence="1">
    <name type="scientific">Picea sitchensis</name>
    <name type="common">Sitka spruce</name>
    <name type="synonym">Pinus sitchensis</name>
    <dbReference type="NCBI Taxonomy" id="3332"/>
    <lineage>
        <taxon>Eukaryota</taxon>
        <taxon>Viridiplantae</taxon>
        <taxon>Streptophyta</taxon>
        <taxon>Embryophyta</taxon>
        <taxon>Tracheophyta</taxon>
        <taxon>Spermatophyta</taxon>
        <taxon>Pinopsida</taxon>
        <taxon>Pinidae</taxon>
        <taxon>Conifers I</taxon>
        <taxon>Pinales</taxon>
        <taxon>Pinaceae</taxon>
        <taxon>Picea</taxon>
    </lineage>
</organism>
<geneLocation type="mitochondrion" evidence="1"/>
<evidence type="ECO:0000313" key="1">
    <source>
        <dbReference type="EMBL" id="QHR89949.1"/>
    </source>
</evidence>
<dbReference type="AlphaFoldDB" id="A0A6B9XQT9"/>
<protein>
    <submittedName>
        <fullName evidence="1">Uncharacterized protein</fullName>
    </submittedName>
</protein>